<evidence type="ECO:0008006" key="4">
    <source>
        <dbReference type="Google" id="ProtNLM"/>
    </source>
</evidence>
<proteinExistence type="predicted"/>
<comment type="caution">
    <text evidence="2">The sequence shown here is derived from an EMBL/GenBank/DDBJ whole genome shotgun (WGS) entry which is preliminary data.</text>
</comment>
<dbReference type="EMBL" id="SSHH01000001">
    <property type="protein sequence ID" value="TIX51083.1"/>
    <property type="molecule type" value="Genomic_DNA"/>
</dbReference>
<protein>
    <recommendedName>
        <fullName evidence="4">Lipoprotein</fullName>
    </recommendedName>
</protein>
<feature type="signal peptide" evidence="1">
    <location>
        <begin position="1"/>
        <end position="23"/>
    </location>
</feature>
<keyword evidence="1" id="KW-0732">Signal</keyword>
<keyword evidence="3" id="KW-1185">Reference proteome</keyword>
<evidence type="ECO:0000313" key="2">
    <source>
        <dbReference type="EMBL" id="TIX51083.1"/>
    </source>
</evidence>
<dbReference type="RefSeq" id="WP_136691662.1">
    <property type="nucleotide sequence ID" value="NZ_SSHH01000001.1"/>
</dbReference>
<name>A0A4T3F1L0_9SPHN</name>
<evidence type="ECO:0000313" key="3">
    <source>
        <dbReference type="Proteomes" id="UP000309389"/>
    </source>
</evidence>
<reference evidence="2 3" key="1">
    <citation type="submission" date="2019-04" db="EMBL/GenBank/DDBJ databases">
        <title>Altererythrobacter aquimixticola sp. nov., isolated from sediment of junction between the ocean and a freshwater spring.</title>
        <authorList>
            <person name="Yoon J.-H."/>
        </authorList>
    </citation>
    <scope>NUCLEOTIDE SEQUENCE [LARGE SCALE GENOMIC DNA]</scope>
    <source>
        <strain evidence="2 3">SSKS-13</strain>
    </source>
</reference>
<accession>A0A4T3F1L0</accession>
<dbReference type="AlphaFoldDB" id="A0A4T3F1L0"/>
<dbReference type="Proteomes" id="UP000309389">
    <property type="component" value="Unassembled WGS sequence"/>
</dbReference>
<sequence length="159" mass="17592">MKGNLAPAALALLAACAPVTATAETAGAAPTASATPVIHDELKATMLRENSGVTLQWISWDERGPADVVVAEDGSWHLTASQFAPERPAAVLLDGKVTEVGADYFLFDGTITIMNTPDAGRFCQQDKVWRFAITQDRQYWRLREFEWCDYLTDYIDIYF</sequence>
<organism evidence="2 3">
    <name type="scientific">Alteraurantiacibacter aquimixticola</name>
    <dbReference type="NCBI Taxonomy" id="2489173"/>
    <lineage>
        <taxon>Bacteria</taxon>
        <taxon>Pseudomonadati</taxon>
        <taxon>Pseudomonadota</taxon>
        <taxon>Alphaproteobacteria</taxon>
        <taxon>Sphingomonadales</taxon>
        <taxon>Erythrobacteraceae</taxon>
        <taxon>Alteraurantiacibacter</taxon>
    </lineage>
</organism>
<dbReference type="PROSITE" id="PS51257">
    <property type="entry name" value="PROKAR_LIPOPROTEIN"/>
    <property type="match status" value="1"/>
</dbReference>
<evidence type="ECO:0000256" key="1">
    <source>
        <dbReference type="SAM" id="SignalP"/>
    </source>
</evidence>
<feature type="chain" id="PRO_5020583294" description="Lipoprotein" evidence="1">
    <location>
        <begin position="24"/>
        <end position="159"/>
    </location>
</feature>
<gene>
    <name evidence="2" type="ORF">E5222_00935</name>
</gene>
<dbReference type="OrthoDB" id="5684986at2"/>